<dbReference type="STRING" id="1480694.DC28_12870"/>
<organism evidence="6 7">
    <name type="scientific">Spirochaeta lutea</name>
    <dbReference type="NCBI Taxonomy" id="1480694"/>
    <lineage>
        <taxon>Bacteria</taxon>
        <taxon>Pseudomonadati</taxon>
        <taxon>Spirochaetota</taxon>
        <taxon>Spirochaetia</taxon>
        <taxon>Spirochaetales</taxon>
        <taxon>Spirochaetaceae</taxon>
        <taxon>Spirochaeta</taxon>
    </lineage>
</organism>
<protein>
    <submittedName>
        <fullName evidence="6">Aminotransferase DegT</fullName>
    </submittedName>
</protein>
<dbReference type="AlphaFoldDB" id="A0A098QU59"/>
<reference evidence="6 7" key="1">
    <citation type="submission" date="2014-05" db="EMBL/GenBank/DDBJ databases">
        <title>De novo Genome Sequence of Spirocheata sp.</title>
        <authorList>
            <person name="Shivani Y."/>
            <person name="Subhash Y."/>
            <person name="Tushar L."/>
            <person name="Sasikala C."/>
            <person name="Ramana C.V."/>
        </authorList>
    </citation>
    <scope>NUCLEOTIDE SEQUENCE [LARGE SCALE GENOMIC DNA]</scope>
    <source>
        <strain evidence="6 7">JC230</strain>
    </source>
</reference>
<evidence type="ECO:0000313" key="6">
    <source>
        <dbReference type="EMBL" id="KGE71136.1"/>
    </source>
</evidence>
<keyword evidence="1 4" id="KW-0663">Pyridoxal phosphate</keyword>
<dbReference type="SUPFAM" id="SSF53383">
    <property type="entry name" value="PLP-dependent transferases"/>
    <property type="match status" value="1"/>
</dbReference>
<dbReference type="Pfam" id="PF01041">
    <property type="entry name" value="DegT_DnrJ_EryC1"/>
    <property type="match status" value="1"/>
</dbReference>
<keyword evidence="6" id="KW-0808">Transferase</keyword>
<keyword evidence="7" id="KW-1185">Reference proteome</keyword>
<dbReference type="InterPro" id="IPR015424">
    <property type="entry name" value="PyrdxlP-dep_Trfase"/>
</dbReference>
<dbReference type="PANTHER" id="PTHR30244">
    <property type="entry name" value="TRANSAMINASE"/>
    <property type="match status" value="1"/>
</dbReference>
<name>A0A098QU59_9SPIO</name>
<proteinExistence type="inferred from homology"/>
<evidence type="ECO:0000256" key="4">
    <source>
        <dbReference type="PIRSR" id="PIRSR000390-2"/>
    </source>
</evidence>
<gene>
    <name evidence="6" type="ORF">DC28_12870</name>
</gene>
<dbReference type="OrthoDB" id="9810913at2"/>
<dbReference type="eggNOG" id="COG0399">
    <property type="taxonomic scope" value="Bacteria"/>
</dbReference>
<comment type="similarity">
    <text evidence="2 5">Belongs to the DegT/DnrJ/EryC1 family.</text>
</comment>
<keyword evidence="6" id="KW-0032">Aminotransferase</keyword>
<feature type="modified residue" description="N6-(pyridoxal phosphate)lysine" evidence="4">
    <location>
        <position position="186"/>
    </location>
</feature>
<evidence type="ECO:0000313" key="7">
    <source>
        <dbReference type="Proteomes" id="UP000029692"/>
    </source>
</evidence>
<dbReference type="GO" id="GO:0000271">
    <property type="term" value="P:polysaccharide biosynthetic process"/>
    <property type="evidence" value="ECO:0007669"/>
    <property type="project" value="TreeGrafter"/>
</dbReference>
<dbReference type="Proteomes" id="UP000029692">
    <property type="component" value="Unassembled WGS sequence"/>
</dbReference>
<dbReference type="GO" id="GO:0008483">
    <property type="term" value="F:transaminase activity"/>
    <property type="evidence" value="ECO:0007669"/>
    <property type="project" value="UniProtKB-KW"/>
</dbReference>
<evidence type="ECO:0000256" key="2">
    <source>
        <dbReference type="ARBA" id="ARBA00037999"/>
    </source>
</evidence>
<comment type="caution">
    <text evidence="6">The sequence shown here is derived from an EMBL/GenBank/DDBJ whole genome shotgun (WGS) entry which is preliminary data.</text>
</comment>
<dbReference type="CDD" id="cd00616">
    <property type="entry name" value="AHBA_syn"/>
    <property type="match status" value="1"/>
</dbReference>
<feature type="active site" description="Proton acceptor" evidence="3">
    <location>
        <position position="186"/>
    </location>
</feature>
<dbReference type="InterPro" id="IPR000653">
    <property type="entry name" value="DegT/StrS_aminotransferase"/>
</dbReference>
<dbReference type="PANTHER" id="PTHR30244:SF42">
    <property type="entry name" value="UDP-2-ACETAMIDO-2-DEOXY-3-OXO-D-GLUCURONATE AMINOTRANSFERASE"/>
    <property type="match status" value="1"/>
</dbReference>
<sequence length="365" mass="40420">MRMQFVDLGKQYREYKKEIDQAIQGVLDSTQFINGDEVSSLEAELADFAGVSYAIGCSSGTDALLVPLMAKGVKPGDEILVPAFTYFATASMVSHWGARPVFVDVDPITFNIDPAKIEEKITNKTRGIFAVSLYGQPADFDAINSIAKAHGLWVLEDAAQSFGARSGSKCSCNLSEIATTSFFPAKPLGCYGDGGAMFTNDPDLADLLRKYINHGQSKRYHHRYVGINGRLDTIQAAILRVKLRNFSQEIELRNEAAAYYTKHLQDIVETPVIIDGNVSSWAQYTIKVENRDKVREVLSTKEIPTSVHYPMPLYKQEAFSYLKDSGPYPVSDSLSTQVLSLPMHAFITRNEQDEVIASIREAIHG</sequence>
<dbReference type="GO" id="GO:0030170">
    <property type="term" value="F:pyridoxal phosphate binding"/>
    <property type="evidence" value="ECO:0007669"/>
    <property type="project" value="UniProtKB-ARBA"/>
</dbReference>
<dbReference type="InterPro" id="IPR015421">
    <property type="entry name" value="PyrdxlP-dep_Trfase_major"/>
</dbReference>
<dbReference type="PIRSF" id="PIRSF000390">
    <property type="entry name" value="PLP_StrS"/>
    <property type="match status" value="1"/>
</dbReference>
<accession>A0A098QU59</accession>
<dbReference type="EMBL" id="JNUP01000069">
    <property type="protein sequence ID" value="KGE71136.1"/>
    <property type="molecule type" value="Genomic_DNA"/>
</dbReference>
<evidence type="ECO:0000256" key="3">
    <source>
        <dbReference type="PIRSR" id="PIRSR000390-1"/>
    </source>
</evidence>
<evidence type="ECO:0000256" key="1">
    <source>
        <dbReference type="ARBA" id="ARBA00022898"/>
    </source>
</evidence>
<dbReference type="Gene3D" id="3.40.640.10">
    <property type="entry name" value="Type I PLP-dependent aspartate aminotransferase-like (Major domain)"/>
    <property type="match status" value="1"/>
</dbReference>
<dbReference type="InterPro" id="IPR015422">
    <property type="entry name" value="PyrdxlP-dep_Trfase_small"/>
</dbReference>
<dbReference type="Gene3D" id="3.90.1150.10">
    <property type="entry name" value="Aspartate Aminotransferase, domain 1"/>
    <property type="match status" value="1"/>
</dbReference>
<dbReference type="FunFam" id="3.40.640.10:FF:000089">
    <property type="entry name" value="Aminotransferase, DegT/DnrJ/EryC1/StrS family"/>
    <property type="match status" value="1"/>
</dbReference>
<evidence type="ECO:0000256" key="5">
    <source>
        <dbReference type="RuleBase" id="RU004508"/>
    </source>
</evidence>